<dbReference type="Proteomes" id="UP000296049">
    <property type="component" value="Unassembled WGS sequence"/>
</dbReference>
<sequence length="184" mass="19791">MVPPTPVPPRPPDLAAHIINSVVLLILLSALTDPDQYHLTSAELGGEFEFMDDARPGGVYELEAGLGKIRKKHGGQGRSWRMGGHGLAVAPRCLPVKLSQAERCLPTRLKREKSNSVSLKPNRKLKKPRRAAGCANTSVVQAWHGHAQLKWHQGPGSLGSGHEPELPGSPAQPGPNCCVCCEQQ</sequence>
<organism evidence="3 4">
    <name type="scientific">Anas platyrhynchos</name>
    <name type="common">Mallard</name>
    <name type="synonym">Anas boschas</name>
    <dbReference type="NCBI Taxonomy" id="8839"/>
    <lineage>
        <taxon>Eukaryota</taxon>
        <taxon>Metazoa</taxon>
        <taxon>Chordata</taxon>
        <taxon>Craniata</taxon>
        <taxon>Vertebrata</taxon>
        <taxon>Euteleostomi</taxon>
        <taxon>Archelosauria</taxon>
        <taxon>Archosauria</taxon>
        <taxon>Dinosauria</taxon>
        <taxon>Saurischia</taxon>
        <taxon>Theropoda</taxon>
        <taxon>Coelurosauria</taxon>
        <taxon>Aves</taxon>
        <taxon>Neognathae</taxon>
        <taxon>Galloanserae</taxon>
        <taxon>Anseriformes</taxon>
        <taxon>Anatidae</taxon>
        <taxon>Anatinae</taxon>
        <taxon>Anas</taxon>
    </lineage>
</organism>
<evidence type="ECO:0000256" key="1">
    <source>
        <dbReference type="SAM" id="MobiDB-lite"/>
    </source>
</evidence>
<evidence type="ECO:0000313" key="3">
    <source>
        <dbReference type="EMBL" id="EOA96034.1"/>
    </source>
</evidence>
<feature type="region of interest" description="Disordered" evidence="1">
    <location>
        <begin position="152"/>
        <end position="173"/>
    </location>
</feature>
<dbReference type="AlphaFoldDB" id="R0L3R3"/>
<keyword evidence="2" id="KW-0732">Signal</keyword>
<name>R0L3R3_ANAPL</name>
<protein>
    <submittedName>
        <fullName evidence="3">Uncharacterized protein</fullName>
    </submittedName>
</protein>
<keyword evidence="4" id="KW-1185">Reference proteome</keyword>
<accession>R0L3R3</accession>
<feature type="signal peptide" evidence="2">
    <location>
        <begin position="1"/>
        <end position="32"/>
    </location>
</feature>
<evidence type="ECO:0000256" key="2">
    <source>
        <dbReference type="SAM" id="SignalP"/>
    </source>
</evidence>
<dbReference type="EMBL" id="KB744088">
    <property type="protein sequence ID" value="EOA96034.1"/>
    <property type="molecule type" value="Genomic_DNA"/>
</dbReference>
<reference evidence="4" key="1">
    <citation type="journal article" date="2013" name="Nat. Genet.">
        <title>The duck genome and transcriptome provide insight into an avian influenza virus reservoir species.</title>
        <authorList>
            <person name="Huang Y."/>
            <person name="Li Y."/>
            <person name="Burt D.W."/>
            <person name="Chen H."/>
            <person name="Zhang Y."/>
            <person name="Qian W."/>
            <person name="Kim H."/>
            <person name="Gan S."/>
            <person name="Zhao Y."/>
            <person name="Li J."/>
            <person name="Yi K."/>
            <person name="Feng H."/>
            <person name="Zhu P."/>
            <person name="Li B."/>
            <person name="Liu Q."/>
            <person name="Fairley S."/>
            <person name="Magor K.E."/>
            <person name="Du Z."/>
            <person name="Hu X."/>
            <person name="Goodman L."/>
            <person name="Tafer H."/>
            <person name="Vignal A."/>
            <person name="Lee T."/>
            <person name="Kim K.W."/>
            <person name="Sheng Z."/>
            <person name="An Y."/>
            <person name="Searle S."/>
            <person name="Herrero J."/>
            <person name="Groenen M.A."/>
            <person name="Crooijmans R.P."/>
            <person name="Faraut T."/>
            <person name="Cai Q."/>
            <person name="Webster R.G."/>
            <person name="Aldridge J.R."/>
            <person name="Warren W.C."/>
            <person name="Bartschat S."/>
            <person name="Kehr S."/>
            <person name="Marz M."/>
            <person name="Stadler P.F."/>
            <person name="Smith J."/>
            <person name="Kraus R.H."/>
            <person name="Zhao Y."/>
            <person name="Ren L."/>
            <person name="Fei J."/>
            <person name="Morisson M."/>
            <person name="Kaiser P."/>
            <person name="Griffin D.K."/>
            <person name="Rao M."/>
            <person name="Pitel F."/>
            <person name="Wang J."/>
            <person name="Li N."/>
        </authorList>
    </citation>
    <scope>NUCLEOTIDE SEQUENCE [LARGE SCALE GENOMIC DNA]</scope>
</reference>
<gene>
    <name evidence="3" type="ORF">Anapl_03874</name>
</gene>
<feature type="chain" id="PRO_5004343577" evidence="2">
    <location>
        <begin position="33"/>
        <end position="184"/>
    </location>
</feature>
<evidence type="ECO:0000313" key="4">
    <source>
        <dbReference type="Proteomes" id="UP000296049"/>
    </source>
</evidence>
<proteinExistence type="predicted"/>